<dbReference type="STRING" id="177199.A0A420YBV7"/>
<feature type="compositionally biased region" description="Acidic residues" evidence="1">
    <location>
        <begin position="439"/>
        <end position="450"/>
    </location>
</feature>
<dbReference type="EMBL" id="QVQW01000021">
    <property type="protein sequence ID" value="RKU45381.1"/>
    <property type="molecule type" value="Genomic_DNA"/>
</dbReference>
<accession>A0A420YBV7</accession>
<name>A0A420YBV7_9PEZI</name>
<feature type="region of interest" description="Disordered" evidence="1">
    <location>
        <begin position="295"/>
        <end position="660"/>
    </location>
</feature>
<comment type="caution">
    <text evidence="2">The sequence shown here is derived from an EMBL/GenBank/DDBJ whole genome shotgun (WGS) entry which is preliminary data.</text>
</comment>
<feature type="compositionally biased region" description="Basic residues" evidence="1">
    <location>
        <begin position="307"/>
        <end position="331"/>
    </location>
</feature>
<protein>
    <submittedName>
        <fullName evidence="2">Uncharacterized protein</fullName>
    </submittedName>
</protein>
<feature type="compositionally biased region" description="Basic and acidic residues" evidence="1">
    <location>
        <begin position="187"/>
        <end position="200"/>
    </location>
</feature>
<feature type="compositionally biased region" description="Acidic residues" evidence="1">
    <location>
        <begin position="390"/>
        <end position="423"/>
    </location>
</feature>
<dbReference type="AlphaFoldDB" id="A0A420YBV7"/>
<feature type="region of interest" description="Disordered" evidence="1">
    <location>
        <begin position="147"/>
        <end position="200"/>
    </location>
</feature>
<dbReference type="OrthoDB" id="275715at2759"/>
<keyword evidence="3" id="KW-1185">Reference proteome</keyword>
<reference evidence="2 3" key="1">
    <citation type="submission" date="2018-08" db="EMBL/GenBank/DDBJ databases">
        <title>Draft genome of the lignicolous fungus Coniochaeta pulveracea.</title>
        <authorList>
            <person name="Borstlap C.J."/>
            <person name="De Witt R.N."/>
            <person name="Botha A."/>
            <person name="Volschenk H."/>
        </authorList>
    </citation>
    <scope>NUCLEOTIDE SEQUENCE [LARGE SCALE GENOMIC DNA]</scope>
    <source>
        <strain evidence="2 3">CAB683</strain>
    </source>
</reference>
<proteinExistence type="predicted"/>
<gene>
    <name evidence="2" type="ORF">DL546_003546</name>
</gene>
<evidence type="ECO:0000313" key="3">
    <source>
        <dbReference type="Proteomes" id="UP000275385"/>
    </source>
</evidence>
<evidence type="ECO:0000256" key="1">
    <source>
        <dbReference type="SAM" id="MobiDB-lite"/>
    </source>
</evidence>
<organism evidence="2 3">
    <name type="scientific">Coniochaeta pulveracea</name>
    <dbReference type="NCBI Taxonomy" id="177199"/>
    <lineage>
        <taxon>Eukaryota</taxon>
        <taxon>Fungi</taxon>
        <taxon>Dikarya</taxon>
        <taxon>Ascomycota</taxon>
        <taxon>Pezizomycotina</taxon>
        <taxon>Sordariomycetes</taxon>
        <taxon>Sordariomycetidae</taxon>
        <taxon>Coniochaetales</taxon>
        <taxon>Coniochaetaceae</taxon>
        <taxon>Coniochaeta</taxon>
    </lineage>
</organism>
<evidence type="ECO:0000313" key="2">
    <source>
        <dbReference type="EMBL" id="RKU45381.1"/>
    </source>
</evidence>
<sequence length="660" mass="70984">MSRQNRTLHTRRSSHSIDSNPTLVWGNLKFPKLHRTHIYLEILASASASLFCLVAKVTMAPGYRTATTTRRGNRGAYPEHDDFEGLPVRQWRQEWVNIEPPPMPTTNQKNDRWAAELPWGMPKDTHLLPQHSQELLRAARSGRIYKRKAPADEEDVSEPIEPASNAPGATSGTPALVSTAAVPNGGEAEKSGEMKETGTSKAKDGVWVKVWKRLPRDAEAPTISRLAKRPKNLIVLPSKASTAQFSGPTVTRVTVRRVDAAGNSYEQTVTVNDDTKLSQIDGEIVSTTTIAAPATVEPLVQQQATPVKRRPPPPPHRKKHKGPGRGRKKKLGFLPIPLPAKSADATKPSGSLGDGANGAMNESLGGGMKPEDGRGTNEDIEMADNSQLASDDEDDEEDDGEEGEEGEDEEMKDEGMADDDDGGDAMADTTTGARSQGDQDQDMEDAEDDIRDAIQPSSIEEPTEEKPPVDEETEVITNPHLYPPSNPMSTVPSHPGVSHILTRQQEGSPLKNVVLPSPTEAKPMDFPTTAEAGQSEAINAEPNKAQQAASPSTEEKNASYPDLPAEKTDPPTTDPPPSGESHNLLPDLREPPKVAASSALSECLGDREMAEEDGGLDLLGGLERELDRQSMTHSTTPADAAVHDPGNGEQPATGGDVQQA</sequence>
<dbReference type="Proteomes" id="UP000275385">
    <property type="component" value="Unassembled WGS sequence"/>
</dbReference>